<name>A0A8H6X856_9AGAR</name>
<reference evidence="1" key="1">
    <citation type="submission" date="2020-05" db="EMBL/GenBank/DDBJ databases">
        <title>Mycena genomes resolve the evolution of fungal bioluminescence.</title>
        <authorList>
            <person name="Tsai I.J."/>
        </authorList>
    </citation>
    <scope>NUCLEOTIDE SEQUENCE</scope>
    <source>
        <strain evidence="1">CCC161011</strain>
    </source>
</reference>
<evidence type="ECO:0000313" key="1">
    <source>
        <dbReference type="EMBL" id="KAF7335810.1"/>
    </source>
</evidence>
<dbReference type="EMBL" id="JACAZI010000024">
    <property type="protein sequence ID" value="KAF7335810.1"/>
    <property type="molecule type" value="Genomic_DNA"/>
</dbReference>
<sequence length="158" mass="17792">MTSPLPQIIASFTLIHRLPNFHELAGSEIEWHWVIAVTTGRPQLDHGCFWFSSLAVKLQLGAPCYFLRRVFSCWFSVLGAVGLCDTISSAARYPGSSVRGFVGRYRRKKVKDKPTFAQAVLHPTLVEPSLLPKVVRQLDIPLTLLNRGTSTFTIVRRR</sequence>
<accession>A0A8H6X856</accession>
<protein>
    <submittedName>
        <fullName evidence="1">Uncharacterized protein</fullName>
    </submittedName>
</protein>
<evidence type="ECO:0000313" key="2">
    <source>
        <dbReference type="Proteomes" id="UP000620124"/>
    </source>
</evidence>
<gene>
    <name evidence="1" type="ORF">MVEN_02237000</name>
</gene>
<proteinExistence type="predicted"/>
<dbReference type="AlphaFoldDB" id="A0A8H6X856"/>
<comment type="caution">
    <text evidence="1">The sequence shown here is derived from an EMBL/GenBank/DDBJ whole genome shotgun (WGS) entry which is preliminary data.</text>
</comment>
<organism evidence="1 2">
    <name type="scientific">Mycena venus</name>
    <dbReference type="NCBI Taxonomy" id="2733690"/>
    <lineage>
        <taxon>Eukaryota</taxon>
        <taxon>Fungi</taxon>
        <taxon>Dikarya</taxon>
        <taxon>Basidiomycota</taxon>
        <taxon>Agaricomycotina</taxon>
        <taxon>Agaricomycetes</taxon>
        <taxon>Agaricomycetidae</taxon>
        <taxon>Agaricales</taxon>
        <taxon>Marasmiineae</taxon>
        <taxon>Mycenaceae</taxon>
        <taxon>Mycena</taxon>
    </lineage>
</organism>
<keyword evidence="2" id="KW-1185">Reference proteome</keyword>
<dbReference type="Proteomes" id="UP000620124">
    <property type="component" value="Unassembled WGS sequence"/>
</dbReference>